<feature type="domain" description="PWI" evidence="2">
    <location>
        <begin position="12"/>
        <end position="115"/>
    </location>
</feature>
<dbReference type="PANTHER" id="PTHR23148:SF0">
    <property type="entry name" value="SERINE_ARGININE REPETITIVE MATRIX PROTEIN 1"/>
    <property type="match status" value="1"/>
</dbReference>
<protein>
    <submittedName>
        <fullName evidence="3">PWI domain-containing protein</fullName>
    </submittedName>
</protein>
<dbReference type="InterPro" id="IPR002483">
    <property type="entry name" value="PWI_dom"/>
</dbReference>
<dbReference type="Pfam" id="PF01480">
    <property type="entry name" value="PWI"/>
    <property type="match status" value="1"/>
</dbReference>
<accession>A0ABR1MVE7</accession>
<gene>
    <name evidence="3" type="ORF">JOL62DRAFT_511124</name>
</gene>
<dbReference type="Proteomes" id="UP001367316">
    <property type="component" value="Unassembled WGS sequence"/>
</dbReference>
<proteinExistence type="predicted"/>
<comment type="caution">
    <text evidence="3">The sequence shown here is derived from an EMBL/GenBank/DDBJ whole genome shotgun (WGS) entry which is preliminary data.</text>
</comment>
<dbReference type="InterPro" id="IPR036483">
    <property type="entry name" value="PWI_dom_sf"/>
</dbReference>
<keyword evidence="4" id="KW-1185">Reference proteome</keyword>
<dbReference type="EMBL" id="JBBPBF010000053">
    <property type="protein sequence ID" value="KAK7606207.1"/>
    <property type="molecule type" value="Genomic_DNA"/>
</dbReference>
<sequence length="127" mass="14271">MATAADKKLLKQTKFPPEFDQKVDLGKVNRAVMKKQVACWIAAQIQKILNNEDDIVIDFIYNIFDAGPTLDIKMLQIQLQGFLDKDAPAFCKELWSLLLDAQTSSHGIPKAIVDAKKQELKQEKVGV</sequence>
<dbReference type="PROSITE" id="PS51025">
    <property type="entry name" value="PWI"/>
    <property type="match status" value="1"/>
</dbReference>
<dbReference type="Gene3D" id="1.20.1390.10">
    <property type="entry name" value="PWI domain"/>
    <property type="match status" value="1"/>
</dbReference>
<dbReference type="SMART" id="SM00311">
    <property type="entry name" value="PWI"/>
    <property type="match status" value="1"/>
</dbReference>
<dbReference type="InterPro" id="IPR052225">
    <property type="entry name" value="Ser/Arg_repetitive_matrix"/>
</dbReference>
<evidence type="ECO:0000313" key="4">
    <source>
        <dbReference type="Proteomes" id="UP001367316"/>
    </source>
</evidence>
<dbReference type="SUPFAM" id="SSF101233">
    <property type="entry name" value="PWI domain"/>
    <property type="match status" value="1"/>
</dbReference>
<organism evidence="3 4">
    <name type="scientific">Phyllosticta paracitricarpa</name>
    <dbReference type="NCBI Taxonomy" id="2016321"/>
    <lineage>
        <taxon>Eukaryota</taxon>
        <taxon>Fungi</taxon>
        <taxon>Dikarya</taxon>
        <taxon>Ascomycota</taxon>
        <taxon>Pezizomycotina</taxon>
        <taxon>Dothideomycetes</taxon>
        <taxon>Dothideomycetes incertae sedis</taxon>
        <taxon>Botryosphaeriales</taxon>
        <taxon>Phyllostictaceae</taxon>
        <taxon>Phyllosticta</taxon>
    </lineage>
</organism>
<name>A0ABR1MVE7_9PEZI</name>
<keyword evidence="1" id="KW-0507">mRNA processing</keyword>
<evidence type="ECO:0000313" key="3">
    <source>
        <dbReference type="EMBL" id="KAK7606207.1"/>
    </source>
</evidence>
<dbReference type="PANTHER" id="PTHR23148">
    <property type="entry name" value="SERINE/ARGININE REGULATED NUCLEAR MATRIX PROTEIN"/>
    <property type="match status" value="1"/>
</dbReference>
<reference evidence="3 4" key="1">
    <citation type="submission" date="2024-04" db="EMBL/GenBank/DDBJ databases">
        <title>Phyllosticta paracitricarpa is synonymous to the EU quarantine fungus P. citricarpa based on phylogenomic analyses.</title>
        <authorList>
            <consortium name="Lawrence Berkeley National Laboratory"/>
            <person name="Van ingen-buijs V.A."/>
            <person name="Van westerhoven A.C."/>
            <person name="Haridas S."/>
            <person name="Skiadas P."/>
            <person name="Martin F."/>
            <person name="Groenewald J.Z."/>
            <person name="Crous P.W."/>
            <person name="Seidl M.F."/>
        </authorList>
    </citation>
    <scope>NUCLEOTIDE SEQUENCE [LARGE SCALE GENOMIC DNA]</scope>
    <source>
        <strain evidence="3 4">CBS 141358</strain>
    </source>
</reference>
<evidence type="ECO:0000259" key="2">
    <source>
        <dbReference type="PROSITE" id="PS51025"/>
    </source>
</evidence>
<evidence type="ECO:0000256" key="1">
    <source>
        <dbReference type="ARBA" id="ARBA00022664"/>
    </source>
</evidence>